<feature type="domain" description="Beta-lactamase hydrolase-like protein phosphatase-like" evidence="1">
    <location>
        <begin position="5"/>
        <end position="108"/>
    </location>
</feature>
<evidence type="ECO:0000313" key="3">
    <source>
        <dbReference type="Proteomes" id="UP000601768"/>
    </source>
</evidence>
<protein>
    <submittedName>
        <fullName evidence="2">TIGR01244 family phosphatase</fullName>
    </submittedName>
</protein>
<gene>
    <name evidence="2" type="ORF">H8B19_17855</name>
</gene>
<dbReference type="CDD" id="cd14503">
    <property type="entry name" value="PTP-bact"/>
    <property type="match status" value="1"/>
</dbReference>
<organism evidence="2 3">
    <name type="scientific">Neptunicella marina</name>
    <dbReference type="NCBI Taxonomy" id="2125989"/>
    <lineage>
        <taxon>Bacteria</taxon>
        <taxon>Pseudomonadati</taxon>
        <taxon>Pseudomonadota</taxon>
        <taxon>Gammaproteobacteria</taxon>
        <taxon>Alteromonadales</taxon>
        <taxon>Alteromonadaceae</taxon>
        <taxon>Neptunicella</taxon>
    </lineage>
</organism>
<comment type="caution">
    <text evidence="2">The sequence shown here is derived from an EMBL/GenBank/DDBJ whole genome shotgun (WGS) entry which is preliminary data.</text>
</comment>
<evidence type="ECO:0000259" key="1">
    <source>
        <dbReference type="Pfam" id="PF04273"/>
    </source>
</evidence>
<dbReference type="InterPro" id="IPR029021">
    <property type="entry name" value="Prot-tyrosine_phosphatase-like"/>
</dbReference>
<reference evidence="2" key="2">
    <citation type="submission" date="2020-08" db="EMBL/GenBank/DDBJ databases">
        <authorList>
            <person name="Lai Q."/>
        </authorList>
    </citation>
    <scope>NUCLEOTIDE SEQUENCE</scope>
    <source>
        <strain evidence="2">S27-2</strain>
    </source>
</reference>
<dbReference type="NCBIfam" id="TIGR01244">
    <property type="entry name" value="TIGR01244 family sulfur transferase"/>
    <property type="match status" value="1"/>
</dbReference>
<name>A0A8J6J135_9ALTE</name>
<dbReference type="EMBL" id="JACNEP010000024">
    <property type="protein sequence ID" value="MBC3767748.1"/>
    <property type="molecule type" value="Genomic_DNA"/>
</dbReference>
<dbReference type="Gene3D" id="3.90.190.10">
    <property type="entry name" value="Protein tyrosine phosphatase superfamily"/>
    <property type="match status" value="1"/>
</dbReference>
<dbReference type="Proteomes" id="UP000601768">
    <property type="component" value="Unassembled WGS sequence"/>
</dbReference>
<dbReference type="InterPro" id="IPR005939">
    <property type="entry name" value="BLH_phosphatase-like"/>
</dbReference>
<proteinExistence type="predicted"/>
<dbReference type="Pfam" id="PF04273">
    <property type="entry name" value="BLH_phosphatase"/>
    <property type="match status" value="1"/>
</dbReference>
<sequence>MNIKPVNDVISVSAQITAADVATIKKQGFKSIICNRPDNEQADQINFAEIEQAAIDAEINCYFLPVITGNITKQDVEKFADLVNQISTPILAYCRTGNRSITLWALVNKGKLEHTQLIKIIEAAGYDVKHFLDALHATS</sequence>
<dbReference type="RefSeq" id="WP_186508384.1">
    <property type="nucleotide sequence ID" value="NZ_JACNEP010000024.1"/>
</dbReference>
<dbReference type="AlphaFoldDB" id="A0A8J6J135"/>
<evidence type="ECO:0000313" key="2">
    <source>
        <dbReference type="EMBL" id="MBC3767748.1"/>
    </source>
</evidence>
<accession>A0A8J6J135</accession>
<dbReference type="GO" id="GO:0016787">
    <property type="term" value="F:hydrolase activity"/>
    <property type="evidence" value="ECO:0007669"/>
    <property type="project" value="InterPro"/>
</dbReference>
<reference evidence="2" key="1">
    <citation type="journal article" date="2018" name="Int. J. Syst. Evol. Microbiol.">
        <title>Neptunicella marina gen. nov., sp. nov., isolated from surface seawater.</title>
        <authorList>
            <person name="Liu X."/>
            <person name="Lai Q."/>
            <person name="Du Y."/>
            <person name="Zhang X."/>
            <person name="Liu Z."/>
            <person name="Sun F."/>
            <person name="Shao Z."/>
        </authorList>
    </citation>
    <scope>NUCLEOTIDE SEQUENCE</scope>
    <source>
        <strain evidence="2">S27-2</strain>
    </source>
</reference>
<keyword evidence="3" id="KW-1185">Reference proteome</keyword>
<dbReference type="SUPFAM" id="SSF52799">
    <property type="entry name" value="(Phosphotyrosine protein) phosphatases II"/>
    <property type="match status" value="1"/>
</dbReference>